<keyword evidence="12" id="KW-1185">Reference proteome</keyword>
<keyword evidence="3 8" id="KW-1134">Transmembrane beta strand</keyword>
<dbReference type="Pfam" id="PF13715">
    <property type="entry name" value="CarbopepD_reg_2"/>
    <property type="match status" value="1"/>
</dbReference>
<feature type="signal peptide" evidence="9">
    <location>
        <begin position="1"/>
        <end position="18"/>
    </location>
</feature>
<reference evidence="11 12" key="1">
    <citation type="submission" date="2018-06" db="EMBL/GenBank/DDBJ databases">
        <title>Genomic Encyclopedia of Archaeal and Bacterial Type Strains, Phase II (KMG-II): from individual species to whole genera.</title>
        <authorList>
            <person name="Goeker M."/>
        </authorList>
    </citation>
    <scope>NUCLEOTIDE SEQUENCE [LARGE SCALE GENOMIC DNA]</scope>
    <source>
        <strain evidence="11 12">DSM 15361</strain>
    </source>
</reference>
<evidence type="ECO:0000259" key="10">
    <source>
        <dbReference type="Pfam" id="PF07715"/>
    </source>
</evidence>
<dbReference type="RefSeq" id="WP_111539962.1">
    <property type="nucleotide sequence ID" value="NZ_QKYV01000001.1"/>
</dbReference>
<evidence type="ECO:0000313" key="12">
    <source>
        <dbReference type="Proteomes" id="UP000249542"/>
    </source>
</evidence>
<feature type="domain" description="TonB-dependent receptor plug" evidence="10">
    <location>
        <begin position="121"/>
        <end position="229"/>
    </location>
</feature>
<dbReference type="InterPro" id="IPR008969">
    <property type="entry name" value="CarboxyPept-like_regulatory"/>
</dbReference>
<dbReference type="Gene3D" id="2.60.40.1120">
    <property type="entry name" value="Carboxypeptidase-like, regulatory domain"/>
    <property type="match status" value="1"/>
</dbReference>
<evidence type="ECO:0000256" key="5">
    <source>
        <dbReference type="ARBA" id="ARBA00022729"/>
    </source>
</evidence>
<evidence type="ECO:0000256" key="6">
    <source>
        <dbReference type="ARBA" id="ARBA00023136"/>
    </source>
</evidence>
<dbReference type="Pfam" id="PF07715">
    <property type="entry name" value="Plug"/>
    <property type="match status" value="1"/>
</dbReference>
<dbReference type="GO" id="GO:0015344">
    <property type="term" value="F:siderophore uptake transmembrane transporter activity"/>
    <property type="evidence" value="ECO:0007669"/>
    <property type="project" value="TreeGrafter"/>
</dbReference>
<name>A0A2W7J028_9FLAO</name>
<dbReference type="PANTHER" id="PTHR30069">
    <property type="entry name" value="TONB-DEPENDENT OUTER MEMBRANE RECEPTOR"/>
    <property type="match status" value="1"/>
</dbReference>
<evidence type="ECO:0000256" key="8">
    <source>
        <dbReference type="PROSITE-ProRule" id="PRU01360"/>
    </source>
</evidence>
<comment type="subcellular location">
    <subcellularLocation>
        <location evidence="1 8">Cell outer membrane</location>
        <topology evidence="1 8">Multi-pass membrane protein</topology>
    </subcellularLocation>
</comment>
<dbReference type="InterPro" id="IPR039426">
    <property type="entry name" value="TonB-dep_rcpt-like"/>
</dbReference>
<dbReference type="AlphaFoldDB" id="A0A2W7J028"/>
<evidence type="ECO:0000256" key="4">
    <source>
        <dbReference type="ARBA" id="ARBA00022692"/>
    </source>
</evidence>
<dbReference type="InterPro" id="IPR037066">
    <property type="entry name" value="Plug_dom_sf"/>
</dbReference>
<keyword evidence="5 9" id="KW-0732">Signal</keyword>
<evidence type="ECO:0000256" key="3">
    <source>
        <dbReference type="ARBA" id="ARBA00022452"/>
    </source>
</evidence>
<dbReference type="InterPro" id="IPR012910">
    <property type="entry name" value="Plug_dom"/>
</dbReference>
<proteinExistence type="inferred from homology"/>
<keyword evidence="4 8" id="KW-0812">Transmembrane</keyword>
<organism evidence="11 12">
    <name type="scientific">Mesonia algae</name>
    <dbReference type="NCBI Taxonomy" id="213248"/>
    <lineage>
        <taxon>Bacteria</taxon>
        <taxon>Pseudomonadati</taxon>
        <taxon>Bacteroidota</taxon>
        <taxon>Flavobacteriia</taxon>
        <taxon>Flavobacteriales</taxon>
        <taxon>Flavobacteriaceae</taxon>
        <taxon>Mesonia</taxon>
    </lineage>
</organism>
<accession>A0A2W7J028</accession>
<dbReference type="Gene3D" id="2.40.170.20">
    <property type="entry name" value="TonB-dependent receptor, beta-barrel domain"/>
    <property type="match status" value="1"/>
</dbReference>
<evidence type="ECO:0000256" key="9">
    <source>
        <dbReference type="SAM" id="SignalP"/>
    </source>
</evidence>
<keyword evidence="7 8" id="KW-0998">Cell outer membrane</keyword>
<keyword evidence="2 8" id="KW-0813">Transport</keyword>
<keyword evidence="6 8" id="KW-0472">Membrane</keyword>
<dbReference type="Proteomes" id="UP000249542">
    <property type="component" value="Unassembled WGS sequence"/>
</dbReference>
<dbReference type="Gene3D" id="2.170.130.10">
    <property type="entry name" value="TonB-dependent receptor, plug domain"/>
    <property type="match status" value="1"/>
</dbReference>
<dbReference type="SUPFAM" id="SSF56935">
    <property type="entry name" value="Porins"/>
    <property type="match status" value="1"/>
</dbReference>
<dbReference type="SUPFAM" id="SSF49464">
    <property type="entry name" value="Carboxypeptidase regulatory domain-like"/>
    <property type="match status" value="1"/>
</dbReference>
<dbReference type="PANTHER" id="PTHR30069:SF29">
    <property type="entry name" value="HEMOGLOBIN AND HEMOGLOBIN-HAPTOGLOBIN-BINDING PROTEIN 1-RELATED"/>
    <property type="match status" value="1"/>
</dbReference>
<dbReference type="GO" id="GO:0044718">
    <property type="term" value="P:siderophore transmembrane transport"/>
    <property type="evidence" value="ECO:0007669"/>
    <property type="project" value="TreeGrafter"/>
</dbReference>
<comment type="similarity">
    <text evidence="8">Belongs to the TonB-dependent receptor family.</text>
</comment>
<dbReference type="GO" id="GO:0009279">
    <property type="term" value="C:cell outer membrane"/>
    <property type="evidence" value="ECO:0007669"/>
    <property type="project" value="UniProtKB-SubCell"/>
</dbReference>
<protein>
    <submittedName>
        <fullName evidence="11">Outer membrane receptor protein involved in Fe transport</fullName>
    </submittedName>
</protein>
<comment type="caution">
    <text evidence="11">The sequence shown here is derived from an EMBL/GenBank/DDBJ whole genome shotgun (WGS) entry which is preliminary data.</text>
</comment>
<dbReference type="EMBL" id="QKYV01000001">
    <property type="protein sequence ID" value="PZW44303.1"/>
    <property type="molecule type" value="Genomic_DNA"/>
</dbReference>
<feature type="chain" id="PRO_5016000677" evidence="9">
    <location>
        <begin position="19"/>
        <end position="893"/>
    </location>
</feature>
<evidence type="ECO:0000256" key="2">
    <source>
        <dbReference type="ARBA" id="ARBA00022448"/>
    </source>
</evidence>
<dbReference type="InterPro" id="IPR036942">
    <property type="entry name" value="Beta-barrel_TonB_sf"/>
</dbReference>
<sequence length="893" mass="99425">MKNLFLLTMLLSTSFLFAQGIVTGTITDSEMKTPLPGANVTVAGTNNGTTTNFDGKFSLNVETTTGKIVLSYVGFQKQEIEFTVKNGETVDLGSFALMADENALGEIVVIGKGVVDVAIGRDTPVAVSTVTSKDIQRRSGNEEFPTLLRTMPSVYANTSGGGYGDSEVRVRGFDQSNTAVLLNGQPINGMEDGKMYWSNWQGVKDIASAVQVQRGLGASKLAISSVGGTINIVTQTYNSVERGYVQQEIANNNYTKSTAYYSTGANDKGWSSTYMLSYWKGDGNFYEGTEGNGLTYFFSVGYKPSDEHAFNLLLTGAPQTHDQAYQNSIGDALQYGRKYNSNWGYKDGKYYNERTNFYHKPVLNLNWDWNISEKSDLSTVVYASIGRGGGTGPLGSFDNKYNSNGQIDFDAIVANNRSLATTDVAGNDLLIGEDEDNMGYITRASMNNHFWVGAVSNFNHKINENLEFNVGLDYRFYHGDHYRQVNDFLGLDGWRETGNGSIPNGQIVLQDYKVNLFNPTFNVAKSDQQIDYSNSEDIAYIGGFGQVEYKTDKFSTFLQGALSNQKHTRYDYFAYTLPSEQESESVENVGYNVKGGANYNINDQHNIYANAGFYSRQPFHDNVYLTYTNDINPLAENEDITGLELGYGFKSKIFSANLNAYYTKWANRTNTEEDRLDLDEDGIDEFYFSNYTQIEQTHMGLELDFISRPVETLPLTIKGFASVGNWKYSDNPNLNLIRQDDLSVVESQSGKSYVDGEKIGDAPQLSFNLGVQYNILDNLSIDADWFLYDQLFAGISPLDFTDPEADNKVVELPSYDIFRLGASYRLKLEGKKSLDFRANVDNLFNEVYLTSLSSNRAVTADTDAGNVYRGINTSNRGSFGFDRQWSLSVKFNF</sequence>
<evidence type="ECO:0000313" key="11">
    <source>
        <dbReference type="EMBL" id="PZW44303.1"/>
    </source>
</evidence>
<evidence type="ECO:0000256" key="7">
    <source>
        <dbReference type="ARBA" id="ARBA00023237"/>
    </source>
</evidence>
<evidence type="ECO:0000256" key="1">
    <source>
        <dbReference type="ARBA" id="ARBA00004571"/>
    </source>
</evidence>
<keyword evidence="11" id="KW-0675">Receptor</keyword>
<dbReference type="PROSITE" id="PS52016">
    <property type="entry name" value="TONB_DEPENDENT_REC_3"/>
    <property type="match status" value="1"/>
</dbReference>
<gene>
    <name evidence="11" type="ORF">LX95_00638</name>
</gene>